<dbReference type="EnsemblProtists" id="EKX47823">
    <property type="protein sequence ID" value="EKX47823"/>
    <property type="gene ID" value="GUITHDRAFT_106372"/>
</dbReference>
<dbReference type="AlphaFoldDB" id="L1JH40"/>
<evidence type="ECO:0000313" key="3">
    <source>
        <dbReference type="EMBL" id="EKX47823.1"/>
    </source>
</evidence>
<feature type="domain" description="PDZ" evidence="2">
    <location>
        <begin position="200"/>
        <end position="274"/>
    </location>
</feature>
<keyword evidence="5" id="KW-1185">Reference proteome</keyword>
<reference evidence="3 5" key="1">
    <citation type="journal article" date="2012" name="Nature">
        <title>Algal genomes reveal evolutionary mosaicism and the fate of nucleomorphs.</title>
        <authorList>
            <consortium name="DOE Joint Genome Institute"/>
            <person name="Curtis B.A."/>
            <person name="Tanifuji G."/>
            <person name="Burki F."/>
            <person name="Gruber A."/>
            <person name="Irimia M."/>
            <person name="Maruyama S."/>
            <person name="Arias M.C."/>
            <person name="Ball S.G."/>
            <person name="Gile G.H."/>
            <person name="Hirakawa Y."/>
            <person name="Hopkins J.F."/>
            <person name="Kuo A."/>
            <person name="Rensing S.A."/>
            <person name="Schmutz J."/>
            <person name="Symeonidi A."/>
            <person name="Elias M."/>
            <person name="Eveleigh R.J."/>
            <person name="Herman E.K."/>
            <person name="Klute M.J."/>
            <person name="Nakayama T."/>
            <person name="Obornik M."/>
            <person name="Reyes-Prieto A."/>
            <person name="Armbrust E.V."/>
            <person name="Aves S.J."/>
            <person name="Beiko R.G."/>
            <person name="Coutinho P."/>
            <person name="Dacks J.B."/>
            <person name="Durnford D.G."/>
            <person name="Fast N.M."/>
            <person name="Green B.R."/>
            <person name="Grisdale C.J."/>
            <person name="Hempel F."/>
            <person name="Henrissat B."/>
            <person name="Hoppner M.P."/>
            <person name="Ishida K."/>
            <person name="Kim E."/>
            <person name="Koreny L."/>
            <person name="Kroth P.G."/>
            <person name="Liu Y."/>
            <person name="Malik S.B."/>
            <person name="Maier U.G."/>
            <person name="McRose D."/>
            <person name="Mock T."/>
            <person name="Neilson J.A."/>
            <person name="Onodera N.T."/>
            <person name="Poole A.M."/>
            <person name="Pritham E.J."/>
            <person name="Richards T.A."/>
            <person name="Rocap G."/>
            <person name="Roy S.W."/>
            <person name="Sarai C."/>
            <person name="Schaack S."/>
            <person name="Shirato S."/>
            <person name="Slamovits C.H."/>
            <person name="Spencer D.F."/>
            <person name="Suzuki S."/>
            <person name="Worden A.Z."/>
            <person name="Zauner S."/>
            <person name="Barry K."/>
            <person name="Bell C."/>
            <person name="Bharti A.K."/>
            <person name="Crow J.A."/>
            <person name="Grimwood J."/>
            <person name="Kramer R."/>
            <person name="Lindquist E."/>
            <person name="Lucas S."/>
            <person name="Salamov A."/>
            <person name="McFadden G.I."/>
            <person name="Lane C.E."/>
            <person name="Keeling P.J."/>
            <person name="Gray M.W."/>
            <person name="Grigoriev I.V."/>
            <person name="Archibald J.M."/>
        </authorList>
    </citation>
    <scope>NUCLEOTIDE SEQUENCE</scope>
    <source>
        <strain evidence="3 5">CCMP2712</strain>
    </source>
</reference>
<sequence length="367" mass="42542">MNMNTYAVSPTNAANNNMMQYNIQPKYATAQMYNNFQQVQPVQTVSMRAMPYNSMQVQPMTTAVIQNRSVMNCSSLKSENEMLMEEIGHLRRLLDNERSKLPMEKVIVKEIPVEKEVIREIPVEKVVVKEVPFEVEKIVTRDVEVLIDKIVIKEIIQEIPVEKVVQREVPVEKFFEKVYEKHIEVPVEKVVNVEVPVDRIVYKERESPPPERRMVGIGLMLERLSNEYYTYVEEIVPGFAADLSGQIQVGDIVLYVNDISLEGMPLDDIKQASRMILFAVNLFRRSAMSLNPNNYDAALRITSFESFQESENNSYQERDHDRSRSSSNNTNYNGQKGFSLNDPRFTLTVQMIAEYAFRFEPRYDLNI</sequence>
<dbReference type="InterPro" id="IPR001478">
    <property type="entry name" value="PDZ"/>
</dbReference>
<dbReference type="RefSeq" id="XP_005834803.1">
    <property type="nucleotide sequence ID" value="XM_005834746.1"/>
</dbReference>
<organism evidence="3">
    <name type="scientific">Guillardia theta (strain CCMP2712)</name>
    <name type="common">Cryptophyte</name>
    <dbReference type="NCBI Taxonomy" id="905079"/>
    <lineage>
        <taxon>Eukaryota</taxon>
        <taxon>Cryptophyceae</taxon>
        <taxon>Pyrenomonadales</taxon>
        <taxon>Geminigeraceae</taxon>
        <taxon>Guillardia</taxon>
    </lineage>
</organism>
<evidence type="ECO:0000313" key="4">
    <source>
        <dbReference type="EnsemblProtists" id="EKX47823"/>
    </source>
</evidence>
<name>L1JH40_GUITC</name>
<reference evidence="4" key="3">
    <citation type="submission" date="2015-06" db="UniProtKB">
        <authorList>
            <consortium name="EnsemblProtists"/>
        </authorList>
    </citation>
    <scope>IDENTIFICATION</scope>
</reference>
<proteinExistence type="predicted"/>
<dbReference type="HOGENOM" id="CLU_755337_0_0_1"/>
<dbReference type="SUPFAM" id="SSF50156">
    <property type="entry name" value="PDZ domain-like"/>
    <property type="match status" value="1"/>
</dbReference>
<dbReference type="Gene3D" id="2.30.42.10">
    <property type="match status" value="1"/>
</dbReference>
<dbReference type="Pfam" id="PF00595">
    <property type="entry name" value="PDZ"/>
    <property type="match status" value="1"/>
</dbReference>
<dbReference type="PROSITE" id="PS50106">
    <property type="entry name" value="PDZ"/>
    <property type="match status" value="1"/>
</dbReference>
<dbReference type="Proteomes" id="UP000011087">
    <property type="component" value="Unassembled WGS sequence"/>
</dbReference>
<dbReference type="STRING" id="905079.L1JH40"/>
<dbReference type="CDD" id="cd00136">
    <property type="entry name" value="PDZ_canonical"/>
    <property type="match status" value="1"/>
</dbReference>
<gene>
    <name evidence="3" type="ORF">GUITHDRAFT_106372</name>
</gene>
<dbReference type="PaxDb" id="55529-EKX47823"/>
<evidence type="ECO:0000313" key="5">
    <source>
        <dbReference type="Proteomes" id="UP000011087"/>
    </source>
</evidence>
<dbReference type="KEGG" id="gtt:GUITHDRAFT_106372"/>
<dbReference type="GeneID" id="17304607"/>
<evidence type="ECO:0000256" key="1">
    <source>
        <dbReference type="SAM" id="MobiDB-lite"/>
    </source>
</evidence>
<protein>
    <recommendedName>
        <fullName evidence="2">PDZ domain-containing protein</fullName>
    </recommendedName>
</protein>
<dbReference type="SMART" id="SM00228">
    <property type="entry name" value="PDZ"/>
    <property type="match status" value="1"/>
</dbReference>
<accession>L1JH40</accession>
<dbReference type="EMBL" id="JH992988">
    <property type="protein sequence ID" value="EKX47823.1"/>
    <property type="molecule type" value="Genomic_DNA"/>
</dbReference>
<dbReference type="OrthoDB" id="78824at2759"/>
<dbReference type="InterPro" id="IPR036034">
    <property type="entry name" value="PDZ_sf"/>
</dbReference>
<feature type="region of interest" description="Disordered" evidence="1">
    <location>
        <begin position="310"/>
        <end position="337"/>
    </location>
</feature>
<reference evidence="5" key="2">
    <citation type="submission" date="2012-11" db="EMBL/GenBank/DDBJ databases">
        <authorList>
            <person name="Kuo A."/>
            <person name="Curtis B.A."/>
            <person name="Tanifuji G."/>
            <person name="Burki F."/>
            <person name="Gruber A."/>
            <person name="Irimia M."/>
            <person name="Maruyama S."/>
            <person name="Arias M.C."/>
            <person name="Ball S.G."/>
            <person name="Gile G.H."/>
            <person name="Hirakawa Y."/>
            <person name="Hopkins J.F."/>
            <person name="Rensing S.A."/>
            <person name="Schmutz J."/>
            <person name="Symeonidi A."/>
            <person name="Elias M."/>
            <person name="Eveleigh R.J."/>
            <person name="Herman E.K."/>
            <person name="Klute M.J."/>
            <person name="Nakayama T."/>
            <person name="Obornik M."/>
            <person name="Reyes-Prieto A."/>
            <person name="Armbrust E.V."/>
            <person name="Aves S.J."/>
            <person name="Beiko R.G."/>
            <person name="Coutinho P."/>
            <person name="Dacks J.B."/>
            <person name="Durnford D.G."/>
            <person name="Fast N.M."/>
            <person name="Green B.R."/>
            <person name="Grisdale C."/>
            <person name="Hempe F."/>
            <person name="Henrissat B."/>
            <person name="Hoppner M.P."/>
            <person name="Ishida K.-I."/>
            <person name="Kim E."/>
            <person name="Koreny L."/>
            <person name="Kroth P.G."/>
            <person name="Liu Y."/>
            <person name="Malik S.-B."/>
            <person name="Maier U.G."/>
            <person name="McRose D."/>
            <person name="Mock T."/>
            <person name="Neilson J.A."/>
            <person name="Onodera N.T."/>
            <person name="Poole A.M."/>
            <person name="Pritham E.J."/>
            <person name="Richards T.A."/>
            <person name="Rocap G."/>
            <person name="Roy S.W."/>
            <person name="Sarai C."/>
            <person name="Schaack S."/>
            <person name="Shirato S."/>
            <person name="Slamovits C.H."/>
            <person name="Spencer D.F."/>
            <person name="Suzuki S."/>
            <person name="Worden A.Z."/>
            <person name="Zauner S."/>
            <person name="Barry K."/>
            <person name="Bell C."/>
            <person name="Bharti A.K."/>
            <person name="Crow J.A."/>
            <person name="Grimwood J."/>
            <person name="Kramer R."/>
            <person name="Lindquist E."/>
            <person name="Lucas S."/>
            <person name="Salamov A."/>
            <person name="McFadden G.I."/>
            <person name="Lane C.E."/>
            <person name="Keeling P.J."/>
            <person name="Gray M.W."/>
            <person name="Grigoriev I.V."/>
            <person name="Archibald J.M."/>
        </authorList>
    </citation>
    <scope>NUCLEOTIDE SEQUENCE</scope>
    <source>
        <strain evidence="5">CCMP2712</strain>
    </source>
</reference>
<evidence type="ECO:0000259" key="2">
    <source>
        <dbReference type="PROSITE" id="PS50106"/>
    </source>
</evidence>